<reference evidence="2" key="1">
    <citation type="submission" date="2023-07" db="EMBL/GenBank/DDBJ databases">
        <title>Chromosome-level genome assembly of Artemia franciscana.</title>
        <authorList>
            <person name="Jo E."/>
        </authorList>
    </citation>
    <scope>NUCLEOTIDE SEQUENCE</scope>
    <source>
        <tissue evidence="2">Whole body</tissue>
    </source>
</reference>
<dbReference type="Proteomes" id="UP001187531">
    <property type="component" value="Unassembled WGS sequence"/>
</dbReference>
<dbReference type="EMBL" id="JAVRJZ010000017">
    <property type="protein sequence ID" value="KAK2709574.1"/>
    <property type="molecule type" value="Genomic_DNA"/>
</dbReference>
<evidence type="ECO:0000313" key="2">
    <source>
        <dbReference type="EMBL" id="KAK2709572.1"/>
    </source>
</evidence>
<proteinExistence type="predicted"/>
<dbReference type="InterPro" id="IPR036236">
    <property type="entry name" value="Znf_C2H2_sf"/>
</dbReference>
<feature type="region of interest" description="Disordered" evidence="1">
    <location>
        <begin position="165"/>
        <end position="277"/>
    </location>
</feature>
<gene>
    <name evidence="2" type="ORF">QYM36_013294</name>
</gene>
<feature type="compositionally biased region" description="Basic and acidic residues" evidence="1">
    <location>
        <begin position="127"/>
        <end position="149"/>
    </location>
</feature>
<evidence type="ECO:0000313" key="3">
    <source>
        <dbReference type="Proteomes" id="UP001187531"/>
    </source>
</evidence>
<feature type="region of interest" description="Disordered" evidence="1">
    <location>
        <begin position="125"/>
        <end position="149"/>
    </location>
</feature>
<sequence>MHNFQEEIDQDYEYPVSKLVNNPRGAIARRLTKNQRFSIGEEYGDPRLDDMIYHIGNGLLYPIFSILDKEQHIACNICNIFVSGITPLYAHLYGTKHRKALLGGSKVESNLKARLDEEYEFPSRYQAEGKPRSSRYRKESCRVDSHPDTNYRDFRSEQFELSSSGFSREKRRLNEEERERRRDTIQQETVGFPVGSPSKHKKKRRPRSPSTVENAEGSAGQLASPWGKLGSEERGIDERTRSASNDGYKSRRKAKNENRYKSRTSKKDLGAESKQSRRKWVEPESVSVLTVARHLSTVDDHLGSLAPKITSIFSRVVALEGESVGSSNKLLDDNSVRIALDMAKEKCIALLDIDSLEKKSKKRMEKAIQLVEALNFKFPVKSSMPSIPLFNHTIDNHYFSQIVADIIVSSGRPSLSDNELQSIIVRLLPTASKICSLSSDQLEVVSTTNALPVMTTNASVVSSTSQELPDTPENCCSPESLFDELSVNRLSPTLSPVSATSKAPATDFYWLLPELEPQFPQPELLVEFESTFGSQVLPCESSPQDLCPSIPDNYRYFNQGKSGSEDLTYSS</sequence>
<feature type="compositionally biased region" description="Basic and acidic residues" evidence="1">
    <location>
        <begin position="255"/>
        <end position="277"/>
    </location>
</feature>
<dbReference type="AlphaFoldDB" id="A0AA88KYL3"/>
<protein>
    <submittedName>
        <fullName evidence="2">Uncharacterized protein</fullName>
    </submittedName>
</protein>
<accession>A0AA88KYL3</accession>
<comment type="caution">
    <text evidence="2">The sequence shown here is derived from an EMBL/GenBank/DDBJ whole genome shotgun (WGS) entry which is preliminary data.</text>
</comment>
<name>A0AA88KYL3_ARTSF</name>
<feature type="compositionally biased region" description="Basic residues" evidence="1">
    <location>
        <begin position="198"/>
        <end position="207"/>
    </location>
</feature>
<dbReference type="SUPFAM" id="SSF57667">
    <property type="entry name" value="beta-beta-alpha zinc fingers"/>
    <property type="match status" value="1"/>
</dbReference>
<dbReference type="EMBL" id="JAVRJZ010000017">
    <property type="protein sequence ID" value="KAK2709573.1"/>
    <property type="molecule type" value="Genomic_DNA"/>
</dbReference>
<evidence type="ECO:0000256" key="1">
    <source>
        <dbReference type="SAM" id="MobiDB-lite"/>
    </source>
</evidence>
<feature type="compositionally biased region" description="Basic and acidic residues" evidence="1">
    <location>
        <begin position="230"/>
        <end position="241"/>
    </location>
</feature>
<dbReference type="EMBL" id="JAVRJZ010000017">
    <property type="protein sequence ID" value="KAK2709572.1"/>
    <property type="molecule type" value="Genomic_DNA"/>
</dbReference>
<organism evidence="2 3">
    <name type="scientific">Artemia franciscana</name>
    <name type="common">Brine shrimp</name>
    <name type="synonym">Artemia sanfranciscana</name>
    <dbReference type="NCBI Taxonomy" id="6661"/>
    <lineage>
        <taxon>Eukaryota</taxon>
        <taxon>Metazoa</taxon>
        <taxon>Ecdysozoa</taxon>
        <taxon>Arthropoda</taxon>
        <taxon>Crustacea</taxon>
        <taxon>Branchiopoda</taxon>
        <taxon>Anostraca</taxon>
        <taxon>Artemiidae</taxon>
        <taxon>Artemia</taxon>
    </lineage>
</organism>
<feature type="compositionally biased region" description="Basic and acidic residues" evidence="1">
    <location>
        <begin position="172"/>
        <end position="185"/>
    </location>
</feature>
<keyword evidence="3" id="KW-1185">Reference proteome</keyword>